<gene>
    <name evidence="2" type="ORF">CEJ45_05650</name>
</gene>
<sequence>MKKLLVIAALGSLVAGCAVTPNSASVYNTRQAQGEQTVRMGVVESIRNVTIDKGSTGVGTLGGAALGGIAAGSNIGGGNGALAAGIVGALAGGVLGNQAEAHLNNRPGLEITVRLDNGELRAITQDADEPFRIGERVRLLSNGRTTRVTH</sequence>
<comment type="caution">
    <text evidence="2">The sequence shown here is derived from an EMBL/GenBank/DDBJ whole genome shotgun (WGS) entry which is preliminary data.</text>
</comment>
<proteinExistence type="predicted"/>
<feature type="chain" id="PRO_5013121540" description="Glycine zipper 2TM domain-containing protein" evidence="1">
    <location>
        <begin position="25"/>
        <end position="150"/>
    </location>
</feature>
<accession>A0A225SY31</accession>
<evidence type="ECO:0008006" key="4">
    <source>
        <dbReference type="Google" id="ProtNLM"/>
    </source>
</evidence>
<dbReference type="AlphaFoldDB" id="A0A225SY31"/>
<dbReference type="RefSeq" id="WP_088754206.1">
    <property type="nucleotide sequence ID" value="NZ_JARJFG010000015.1"/>
</dbReference>
<organism evidence="2 3">
    <name type="scientific">Herbaspirillum aquaticum</name>
    <dbReference type="NCBI Taxonomy" id="568783"/>
    <lineage>
        <taxon>Bacteria</taxon>
        <taxon>Pseudomonadati</taxon>
        <taxon>Pseudomonadota</taxon>
        <taxon>Betaproteobacteria</taxon>
        <taxon>Burkholderiales</taxon>
        <taxon>Oxalobacteraceae</taxon>
        <taxon>Herbaspirillum</taxon>
    </lineage>
</organism>
<keyword evidence="3" id="KW-1185">Reference proteome</keyword>
<keyword evidence="1" id="KW-0732">Signal</keyword>
<evidence type="ECO:0000313" key="3">
    <source>
        <dbReference type="Proteomes" id="UP000214747"/>
    </source>
</evidence>
<dbReference type="Proteomes" id="UP000214747">
    <property type="component" value="Unassembled WGS sequence"/>
</dbReference>
<name>A0A225SY31_9BURK</name>
<feature type="signal peptide" evidence="1">
    <location>
        <begin position="1"/>
        <end position="24"/>
    </location>
</feature>
<evidence type="ECO:0000313" key="2">
    <source>
        <dbReference type="EMBL" id="OWY35884.1"/>
    </source>
</evidence>
<dbReference type="EMBL" id="NJGV01000004">
    <property type="protein sequence ID" value="OWY35884.1"/>
    <property type="molecule type" value="Genomic_DNA"/>
</dbReference>
<evidence type="ECO:0000256" key="1">
    <source>
        <dbReference type="SAM" id="SignalP"/>
    </source>
</evidence>
<reference evidence="2 3" key="1">
    <citation type="journal article" date="2010" name="Int. J. Syst. Evol. Microbiol.">
        <title>Reclassification of Herbaspirillum putei as a later heterotypic synonym of Herbaspirillum huttiense, with the description of H. huttiense subsp. huttiense subsp. nov. and H. huttiense subsp. putei subsp. nov., comb. nov., and description of Herbaspirillum aquaticum sp. nov.</title>
        <authorList>
            <person name="Dobritsa A.P."/>
            <person name="Reddy M.C."/>
            <person name="Samadpour M."/>
        </authorList>
    </citation>
    <scope>NUCLEOTIDE SEQUENCE [LARGE SCALE GENOMIC DNA]</scope>
    <source>
        <strain evidence="2 3">IEH 4430</strain>
    </source>
</reference>
<dbReference type="PROSITE" id="PS51257">
    <property type="entry name" value="PROKAR_LIPOPROTEIN"/>
    <property type="match status" value="1"/>
</dbReference>
<protein>
    <recommendedName>
        <fullName evidence="4">Glycine zipper 2TM domain-containing protein</fullName>
    </recommendedName>
</protein>